<dbReference type="InterPro" id="IPR037923">
    <property type="entry name" value="HTH-like"/>
</dbReference>
<comment type="caution">
    <text evidence="6">The sequence shown here is derived from an EMBL/GenBank/DDBJ whole genome shotgun (WGS) entry which is preliminary data.</text>
</comment>
<keyword evidence="8" id="KW-1185">Reference proteome</keyword>
<reference evidence="6 7" key="1">
    <citation type="submission" date="2017-07" db="EMBL/GenBank/DDBJ databases">
        <title>Isolation and whole genome analysis of endospore-forming bacteria from heroin.</title>
        <authorList>
            <person name="Kalinowski J."/>
            <person name="Ahrens B."/>
            <person name="Al-Dilaimi A."/>
            <person name="Winkler A."/>
            <person name="Wibberg D."/>
            <person name="Schleenbecker U."/>
            <person name="Ruckert C."/>
            <person name="Wolfel R."/>
            <person name="Grass G."/>
        </authorList>
    </citation>
    <scope>NUCLEOTIDE SEQUENCE [LARGE SCALE GENOMIC DNA]</scope>
    <source>
        <strain evidence="6 7">7537-G1</strain>
    </source>
</reference>
<evidence type="ECO:0000313" key="7">
    <source>
        <dbReference type="Proteomes" id="UP000215596"/>
    </source>
</evidence>
<dbReference type="Gene3D" id="1.10.10.60">
    <property type="entry name" value="Homeodomain-like"/>
    <property type="match status" value="2"/>
</dbReference>
<evidence type="ECO:0000256" key="1">
    <source>
        <dbReference type="ARBA" id="ARBA00023015"/>
    </source>
</evidence>
<evidence type="ECO:0000313" key="5">
    <source>
        <dbReference type="EMBL" id="MUG66776.1"/>
    </source>
</evidence>
<accession>A0A268ERF9</accession>
<dbReference type="Proteomes" id="UP000435177">
    <property type="component" value="Unassembled WGS sequence"/>
</dbReference>
<evidence type="ECO:0000313" key="6">
    <source>
        <dbReference type="EMBL" id="PAD75698.1"/>
    </source>
</evidence>
<dbReference type="PRINTS" id="PR00032">
    <property type="entry name" value="HTHARAC"/>
</dbReference>
<name>A0A268ERF9_9BACL</name>
<dbReference type="PROSITE" id="PS01124">
    <property type="entry name" value="HTH_ARAC_FAMILY_2"/>
    <property type="match status" value="1"/>
</dbReference>
<dbReference type="SMART" id="SM00342">
    <property type="entry name" value="HTH_ARAC"/>
    <property type="match status" value="1"/>
</dbReference>
<dbReference type="SUPFAM" id="SSF51215">
    <property type="entry name" value="Regulatory protein AraC"/>
    <property type="match status" value="1"/>
</dbReference>
<dbReference type="InterPro" id="IPR020449">
    <property type="entry name" value="Tscrpt_reg_AraC-type_HTH"/>
</dbReference>
<evidence type="ECO:0000256" key="2">
    <source>
        <dbReference type="ARBA" id="ARBA00023125"/>
    </source>
</evidence>
<keyword evidence="1" id="KW-0805">Transcription regulation</keyword>
<protein>
    <submittedName>
        <fullName evidence="6">AraC family transcriptional regulator</fullName>
    </submittedName>
    <submittedName>
        <fullName evidence="5">Helix-turn-helix domain-containing protein</fullName>
    </submittedName>
</protein>
<dbReference type="AlphaFoldDB" id="A0A268ERF9"/>
<dbReference type="InterPro" id="IPR009057">
    <property type="entry name" value="Homeodomain-like_sf"/>
</dbReference>
<dbReference type="EMBL" id="WOAA01000008">
    <property type="protein sequence ID" value="MUG66776.1"/>
    <property type="molecule type" value="Genomic_DNA"/>
</dbReference>
<dbReference type="PANTHER" id="PTHR43280">
    <property type="entry name" value="ARAC-FAMILY TRANSCRIPTIONAL REGULATOR"/>
    <property type="match status" value="1"/>
</dbReference>
<evidence type="ECO:0000313" key="8">
    <source>
        <dbReference type="Proteomes" id="UP000435177"/>
    </source>
</evidence>
<dbReference type="EMBL" id="NPBY01000044">
    <property type="protein sequence ID" value="PAD75698.1"/>
    <property type="molecule type" value="Genomic_DNA"/>
</dbReference>
<dbReference type="SUPFAM" id="SSF46689">
    <property type="entry name" value="Homeodomain-like"/>
    <property type="match status" value="2"/>
</dbReference>
<dbReference type="Gene3D" id="2.60.120.10">
    <property type="entry name" value="Jelly Rolls"/>
    <property type="match status" value="1"/>
</dbReference>
<proteinExistence type="predicted"/>
<dbReference type="InterPro" id="IPR014710">
    <property type="entry name" value="RmlC-like_jellyroll"/>
</dbReference>
<dbReference type="Pfam" id="PF02311">
    <property type="entry name" value="AraC_binding"/>
    <property type="match status" value="1"/>
</dbReference>
<dbReference type="InterPro" id="IPR003313">
    <property type="entry name" value="AraC-bd"/>
</dbReference>
<dbReference type="PROSITE" id="PS00041">
    <property type="entry name" value="HTH_ARAC_FAMILY_1"/>
    <property type="match status" value="1"/>
</dbReference>
<organism evidence="6 7">
    <name type="scientific">Paenibacillus campinasensis</name>
    <dbReference type="NCBI Taxonomy" id="66347"/>
    <lineage>
        <taxon>Bacteria</taxon>
        <taxon>Bacillati</taxon>
        <taxon>Bacillota</taxon>
        <taxon>Bacilli</taxon>
        <taxon>Bacillales</taxon>
        <taxon>Paenibacillaceae</taxon>
        <taxon>Paenibacillus</taxon>
    </lineage>
</organism>
<dbReference type="Proteomes" id="UP000215596">
    <property type="component" value="Unassembled WGS sequence"/>
</dbReference>
<dbReference type="GO" id="GO:0003700">
    <property type="term" value="F:DNA-binding transcription factor activity"/>
    <property type="evidence" value="ECO:0007669"/>
    <property type="project" value="InterPro"/>
</dbReference>
<dbReference type="OrthoDB" id="2582835at2"/>
<reference evidence="5 8" key="2">
    <citation type="submission" date="2019-11" db="EMBL/GenBank/DDBJ databases">
        <title>Draft genome sequences of five Paenibacillus species of dairy origin.</title>
        <authorList>
            <person name="Olajide A.M."/>
            <person name="Chen S."/>
            <person name="Lapointe G."/>
        </authorList>
    </citation>
    <scope>NUCLEOTIDE SEQUENCE [LARGE SCALE GENOMIC DNA]</scope>
    <source>
        <strain evidence="5 8">3CS1</strain>
    </source>
</reference>
<dbReference type="Pfam" id="PF12833">
    <property type="entry name" value="HTH_18"/>
    <property type="match status" value="1"/>
</dbReference>
<dbReference type="RefSeq" id="WP_095265764.1">
    <property type="nucleotide sequence ID" value="NZ_NPBY01000044.1"/>
</dbReference>
<sequence>MSKTRSTFVMPGEHFFEPGIPIYVNRACETFEMAEHSHEFIEITYVSEGSGVHYIAGDAVPVEHGTLFFIPIGRSHVFRPRTMRKDRPLIVYNCLFPARYLVELRDAFPHASELCEPFIEQRVHWFSMRDDAGEYHALFREMHREFSARPPGYLGVLAALVVRILAGLYRHQLQLGSPERDRPQWLSIDEAVAYIDRHYASSLRLGDFAAKANLSERQFSRLFRKQTGMSFTEYVQGIRMDAACRQLAASHQSVAEIASEVGYSDLKFFHQLFKKKIGVTPRQYRQQARSTS</sequence>
<evidence type="ECO:0000259" key="4">
    <source>
        <dbReference type="PROSITE" id="PS01124"/>
    </source>
</evidence>
<keyword evidence="3" id="KW-0804">Transcription</keyword>
<keyword evidence="2" id="KW-0238">DNA-binding</keyword>
<evidence type="ECO:0000256" key="3">
    <source>
        <dbReference type="ARBA" id="ARBA00023163"/>
    </source>
</evidence>
<dbReference type="GO" id="GO:0043565">
    <property type="term" value="F:sequence-specific DNA binding"/>
    <property type="evidence" value="ECO:0007669"/>
    <property type="project" value="InterPro"/>
</dbReference>
<dbReference type="InterPro" id="IPR018062">
    <property type="entry name" value="HTH_AraC-typ_CS"/>
</dbReference>
<dbReference type="InterPro" id="IPR018060">
    <property type="entry name" value="HTH_AraC"/>
</dbReference>
<dbReference type="PANTHER" id="PTHR43280:SF28">
    <property type="entry name" value="HTH-TYPE TRANSCRIPTIONAL ACTIVATOR RHAS"/>
    <property type="match status" value="1"/>
</dbReference>
<feature type="domain" description="HTH araC/xylS-type" evidence="4">
    <location>
        <begin position="189"/>
        <end position="287"/>
    </location>
</feature>
<gene>
    <name evidence="6" type="ORF">CHH67_13715</name>
    <name evidence="5" type="ORF">GNP94_12260</name>
</gene>